<keyword evidence="5" id="KW-0223">Dioxygenase</keyword>
<feature type="compositionally biased region" description="Polar residues" evidence="12">
    <location>
        <begin position="438"/>
        <end position="448"/>
    </location>
</feature>
<dbReference type="Gene3D" id="2.60.120.650">
    <property type="entry name" value="Cupin"/>
    <property type="match status" value="2"/>
</dbReference>
<dbReference type="OrthoDB" id="424465at2759"/>
<evidence type="ECO:0000256" key="6">
    <source>
        <dbReference type="ARBA" id="ARBA00023002"/>
    </source>
</evidence>
<dbReference type="SUPFAM" id="SSF51197">
    <property type="entry name" value="Clavaminate synthase-like"/>
    <property type="match status" value="1"/>
</dbReference>
<evidence type="ECO:0000256" key="8">
    <source>
        <dbReference type="ARBA" id="ARBA00023015"/>
    </source>
</evidence>
<evidence type="ECO:0000313" key="15">
    <source>
        <dbReference type="Proteomes" id="UP000230423"/>
    </source>
</evidence>
<keyword evidence="7" id="KW-0408">Iron</keyword>
<comment type="similarity">
    <text evidence="11">Belongs to the JMJD6 family.</text>
</comment>
<evidence type="ECO:0000256" key="3">
    <source>
        <dbReference type="ARBA" id="ARBA00022723"/>
    </source>
</evidence>
<reference evidence="14 15" key="1">
    <citation type="submission" date="2015-09" db="EMBL/GenBank/DDBJ databases">
        <title>Draft genome of the parasitic nematode Teladorsagia circumcincta isolate WARC Sus (inbred).</title>
        <authorList>
            <person name="Mitreva M."/>
        </authorList>
    </citation>
    <scope>NUCLEOTIDE SEQUENCE [LARGE SCALE GENOMIC DNA]</scope>
    <source>
        <strain evidence="14 15">S</strain>
    </source>
</reference>
<dbReference type="PANTHER" id="PTHR12480">
    <property type="entry name" value="ARGININE DEMETHYLASE AND LYSYL-HYDROXYLASE JMJD"/>
    <property type="match status" value="1"/>
</dbReference>
<evidence type="ECO:0000256" key="12">
    <source>
        <dbReference type="SAM" id="MobiDB-lite"/>
    </source>
</evidence>
<accession>A0A2G9TYH3</accession>
<dbReference type="PANTHER" id="PTHR12480:SF32">
    <property type="entry name" value="BIFUNCTIONAL ARGININE DEMETHYLASE AND LYSYL-HYDROXYLASE JMJD6"/>
    <property type="match status" value="1"/>
</dbReference>
<evidence type="ECO:0000256" key="5">
    <source>
        <dbReference type="ARBA" id="ARBA00022964"/>
    </source>
</evidence>
<dbReference type="Proteomes" id="UP000230423">
    <property type="component" value="Unassembled WGS sequence"/>
</dbReference>
<keyword evidence="8" id="KW-0805">Transcription regulation</keyword>
<evidence type="ECO:0000256" key="4">
    <source>
        <dbReference type="ARBA" id="ARBA00022853"/>
    </source>
</evidence>
<keyword evidence="10" id="KW-0539">Nucleus</keyword>
<dbReference type="GO" id="GO:0033749">
    <property type="term" value="F:histone H4R3 demethylase activity"/>
    <property type="evidence" value="ECO:0007669"/>
    <property type="project" value="TreeGrafter"/>
</dbReference>
<dbReference type="SMART" id="SM00558">
    <property type="entry name" value="JmjC"/>
    <property type="match status" value="1"/>
</dbReference>
<evidence type="ECO:0000256" key="7">
    <source>
        <dbReference type="ARBA" id="ARBA00023004"/>
    </source>
</evidence>
<dbReference type="InterPro" id="IPR050910">
    <property type="entry name" value="JMJD6_ArgDemeth/LysHydrox"/>
</dbReference>
<gene>
    <name evidence="14" type="ORF">TELCIR_15424</name>
</gene>
<feature type="region of interest" description="Disordered" evidence="12">
    <location>
        <begin position="438"/>
        <end position="510"/>
    </location>
</feature>
<dbReference type="GO" id="GO:0005634">
    <property type="term" value="C:nucleus"/>
    <property type="evidence" value="ECO:0007669"/>
    <property type="project" value="UniProtKB-SubCell"/>
</dbReference>
<proteinExistence type="inferred from homology"/>
<evidence type="ECO:0000259" key="13">
    <source>
        <dbReference type="PROSITE" id="PS51184"/>
    </source>
</evidence>
<feature type="compositionally biased region" description="Acidic residues" evidence="12">
    <location>
        <begin position="476"/>
        <end position="489"/>
    </location>
</feature>
<dbReference type="GO" id="GO:0005737">
    <property type="term" value="C:cytoplasm"/>
    <property type="evidence" value="ECO:0007669"/>
    <property type="project" value="TreeGrafter"/>
</dbReference>
<feature type="domain" description="JmjC" evidence="13">
    <location>
        <begin position="134"/>
        <end position="395"/>
    </location>
</feature>
<comment type="subcellular location">
    <subcellularLocation>
        <location evidence="2">Nucleus</location>
    </subcellularLocation>
</comment>
<sequence length="510" mass="59452">MEAMTPKENSVIPLFGMRIRYALKDGDHFLLPERIRNIVNSPQLELIACSNRNRFYDMYKLENANRNQNETMQAADSALPDVRLWSYLTSSTFLKDLVGVFYVAKKSIVDTLRRIHYTRYERRVLAAQKRDRPGTIWKTKIDLPLPAWHQLNLAKNLDLPPLEDKMPRIDGSTLSVEEFREKYERPRIPCMITGLTDTWAAHENWKIDNLVQKYGNATFKCGESPDAKPVYLKFKYYAEYMRKNKDDSPLYIFDGKFGKRHATMDMLKDYKVPSYFRGNLFQVFGDYKRKPLFRWVFIHPDAPRDLVRIPKDQRGVHAKEAITWFTTVYKRICDGDWPFEKYPVIECRQNPGETVFVPCGWWHVVINEDDTVAVTQNFCSITNLKYVYPTIVKQKPRLAQIFHESRYSAEVEEEEDSESEISELDFKTEEDIMDVSYNSESSVESFNQQKKEGDVHSARKGSEIESSSHEECGPDEKEDENEEASDDEDVILKMPMSGLSGVKPRAQEIS</sequence>
<keyword evidence="3" id="KW-0479">Metal-binding</keyword>
<dbReference type="AlphaFoldDB" id="A0A2G9TYH3"/>
<comment type="cofactor">
    <cofactor evidence="1">
        <name>Fe(2+)</name>
        <dbReference type="ChEBI" id="CHEBI:29033"/>
    </cofactor>
</comment>
<evidence type="ECO:0000256" key="1">
    <source>
        <dbReference type="ARBA" id="ARBA00001954"/>
    </source>
</evidence>
<dbReference type="InterPro" id="IPR003347">
    <property type="entry name" value="JmjC_dom"/>
</dbReference>
<organism evidence="14 15">
    <name type="scientific">Teladorsagia circumcincta</name>
    <name type="common">Brown stomach worm</name>
    <name type="synonym">Ostertagia circumcincta</name>
    <dbReference type="NCBI Taxonomy" id="45464"/>
    <lineage>
        <taxon>Eukaryota</taxon>
        <taxon>Metazoa</taxon>
        <taxon>Ecdysozoa</taxon>
        <taxon>Nematoda</taxon>
        <taxon>Chromadorea</taxon>
        <taxon>Rhabditida</taxon>
        <taxon>Rhabditina</taxon>
        <taxon>Rhabditomorpha</taxon>
        <taxon>Strongyloidea</taxon>
        <taxon>Trichostrongylidae</taxon>
        <taxon>Teladorsagia</taxon>
    </lineage>
</organism>
<dbReference type="GO" id="GO:0006909">
    <property type="term" value="P:phagocytosis"/>
    <property type="evidence" value="ECO:0007669"/>
    <property type="project" value="TreeGrafter"/>
</dbReference>
<keyword evidence="4" id="KW-0156">Chromatin regulator</keyword>
<keyword evidence="6" id="KW-0560">Oxidoreductase</keyword>
<keyword evidence="9" id="KW-0804">Transcription</keyword>
<dbReference type="PROSITE" id="PS51184">
    <property type="entry name" value="JMJC"/>
    <property type="match status" value="1"/>
</dbReference>
<dbReference type="EMBL" id="KZ351412">
    <property type="protein sequence ID" value="PIO62995.1"/>
    <property type="molecule type" value="Genomic_DNA"/>
</dbReference>
<name>A0A2G9TYH3_TELCI</name>
<evidence type="ECO:0000256" key="2">
    <source>
        <dbReference type="ARBA" id="ARBA00004123"/>
    </source>
</evidence>
<protein>
    <submittedName>
        <fullName evidence="14">JmjC domain protein</fullName>
    </submittedName>
</protein>
<dbReference type="Pfam" id="PF02373">
    <property type="entry name" value="JmjC"/>
    <property type="match status" value="1"/>
</dbReference>
<dbReference type="GO" id="GO:0046872">
    <property type="term" value="F:metal ion binding"/>
    <property type="evidence" value="ECO:0007669"/>
    <property type="project" value="UniProtKB-KW"/>
</dbReference>
<evidence type="ECO:0000313" key="14">
    <source>
        <dbReference type="EMBL" id="PIO62995.1"/>
    </source>
</evidence>
<evidence type="ECO:0000256" key="9">
    <source>
        <dbReference type="ARBA" id="ARBA00023163"/>
    </source>
</evidence>
<evidence type="ECO:0000256" key="11">
    <source>
        <dbReference type="ARBA" id="ARBA00038068"/>
    </source>
</evidence>
<evidence type="ECO:0000256" key="10">
    <source>
        <dbReference type="ARBA" id="ARBA00023242"/>
    </source>
</evidence>
<dbReference type="GO" id="GO:0106140">
    <property type="term" value="F:P-TEFb complex binding"/>
    <property type="evidence" value="ECO:0007669"/>
    <property type="project" value="TreeGrafter"/>
</dbReference>
<keyword evidence="15" id="KW-1185">Reference proteome</keyword>
<feature type="compositionally biased region" description="Basic and acidic residues" evidence="12">
    <location>
        <begin position="449"/>
        <end position="475"/>
    </location>
</feature>